<feature type="transmembrane region" description="Helical" evidence="11">
    <location>
        <begin position="247"/>
        <end position="273"/>
    </location>
</feature>
<feature type="transmembrane region" description="Helical" evidence="11">
    <location>
        <begin position="122"/>
        <end position="141"/>
    </location>
</feature>
<feature type="transmembrane region" description="Helical" evidence="11">
    <location>
        <begin position="323"/>
        <end position="343"/>
    </location>
</feature>
<dbReference type="GO" id="GO:0016757">
    <property type="term" value="F:glycosyltransferase activity"/>
    <property type="evidence" value="ECO:0007669"/>
    <property type="project" value="UniProtKB-KW"/>
</dbReference>
<dbReference type="GO" id="GO:0005886">
    <property type="term" value="C:plasma membrane"/>
    <property type="evidence" value="ECO:0007669"/>
    <property type="project" value="TreeGrafter"/>
</dbReference>
<sequence length="349" mass="38555">MRSHWDFLLAVQILAIGAISLLIIFSINRNLAQNQFIFWLMGLIVLYFVSHFDYKSLKNITVPLYLIVLTSLVLLLLFGEPIRGSVRWVDLGIFRVQPSEIAKAAIILLLATFYGNRSAKDLKNVFLSFLIVLPTALLVFLQPDIGNTLAILAIWFGISLISGLRLAPIVLLAIILGTLAFVFFETLAPYQKQRIESFINPGQDPLGTGYNIIQSKIAIGAGQILGKGFAQGSQSQLKFLPEAESDFIFASIAEQLGFLGAALLLFVYSSLLLRLIHFAKRAERFGQLVLFGIASFFLAQFLINVGMNMGLLPVTGITYPLVSYGGSSLIVSLFLLGLVFSVIRFNRRS</sequence>
<dbReference type="Pfam" id="PF01098">
    <property type="entry name" value="FTSW_RODA_SPOVE"/>
    <property type="match status" value="1"/>
</dbReference>
<evidence type="ECO:0000256" key="6">
    <source>
        <dbReference type="ARBA" id="ARBA00022960"/>
    </source>
</evidence>
<evidence type="ECO:0000256" key="1">
    <source>
        <dbReference type="ARBA" id="ARBA00004141"/>
    </source>
</evidence>
<feature type="transmembrane region" description="Helical" evidence="11">
    <location>
        <begin position="153"/>
        <end position="184"/>
    </location>
</feature>
<evidence type="ECO:0000256" key="3">
    <source>
        <dbReference type="ARBA" id="ARBA00022676"/>
    </source>
</evidence>
<proteinExistence type="predicted"/>
<comment type="subcellular location">
    <subcellularLocation>
        <location evidence="1">Membrane</location>
        <topology evidence="1">Multi-pass membrane protein</topology>
    </subcellularLocation>
</comment>
<evidence type="ECO:0000256" key="8">
    <source>
        <dbReference type="ARBA" id="ARBA00022989"/>
    </source>
</evidence>
<feature type="transmembrane region" description="Helical" evidence="11">
    <location>
        <begin position="285"/>
        <end position="303"/>
    </location>
</feature>
<dbReference type="AlphaFoldDB" id="A0A1F5I352"/>
<evidence type="ECO:0000256" key="7">
    <source>
        <dbReference type="ARBA" id="ARBA00022984"/>
    </source>
</evidence>
<keyword evidence="9 11" id="KW-0472">Membrane</keyword>
<dbReference type="STRING" id="1797729.A3A60_02365"/>
<dbReference type="GO" id="GO:0032153">
    <property type="term" value="C:cell division site"/>
    <property type="evidence" value="ECO:0007669"/>
    <property type="project" value="TreeGrafter"/>
</dbReference>
<keyword evidence="8 11" id="KW-1133">Transmembrane helix</keyword>
<keyword evidence="4" id="KW-0808">Transferase</keyword>
<keyword evidence="10" id="KW-0961">Cell wall biogenesis/degradation</keyword>
<keyword evidence="6" id="KW-0133">Cell shape</keyword>
<feature type="transmembrane region" description="Helical" evidence="11">
    <location>
        <begin position="36"/>
        <end position="54"/>
    </location>
</feature>
<dbReference type="GO" id="GO:0071555">
    <property type="term" value="P:cell wall organization"/>
    <property type="evidence" value="ECO:0007669"/>
    <property type="project" value="UniProtKB-KW"/>
</dbReference>
<feature type="transmembrane region" description="Helical" evidence="11">
    <location>
        <begin position="100"/>
        <end position="116"/>
    </location>
</feature>
<evidence type="ECO:0000313" key="13">
    <source>
        <dbReference type="Proteomes" id="UP000179227"/>
    </source>
</evidence>
<dbReference type="PANTHER" id="PTHR30474">
    <property type="entry name" value="CELL CYCLE PROTEIN"/>
    <property type="match status" value="1"/>
</dbReference>
<reference evidence="12 13" key="1">
    <citation type="journal article" date="2016" name="Nat. Commun.">
        <title>Thousands of microbial genomes shed light on interconnected biogeochemical processes in an aquifer system.</title>
        <authorList>
            <person name="Anantharaman K."/>
            <person name="Brown C.T."/>
            <person name="Hug L.A."/>
            <person name="Sharon I."/>
            <person name="Castelle C.J."/>
            <person name="Probst A.J."/>
            <person name="Thomas B.C."/>
            <person name="Singh A."/>
            <person name="Wilkins M.J."/>
            <person name="Karaoz U."/>
            <person name="Brodie E.L."/>
            <person name="Williams K.H."/>
            <person name="Hubbard S.S."/>
            <person name="Banfield J.F."/>
        </authorList>
    </citation>
    <scope>NUCLEOTIDE SEQUENCE [LARGE SCALE GENOMIC DNA]</scope>
</reference>
<evidence type="ECO:0000256" key="10">
    <source>
        <dbReference type="ARBA" id="ARBA00023316"/>
    </source>
</evidence>
<comment type="caution">
    <text evidence="12">The sequence shown here is derived from an EMBL/GenBank/DDBJ whole genome shotgun (WGS) entry which is preliminary data.</text>
</comment>
<dbReference type="InterPro" id="IPR011923">
    <property type="entry name" value="RodA/MrdB"/>
</dbReference>
<evidence type="ECO:0000256" key="9">
    <source>
        <dbReference type="ARBA" id="ARBA00023136"/>
    </source>
</evidence>
<evidence type="ECO:0000313" key="12">
    <source>
        <dbReference type="EMBL" id="OGE10806.1"/>
    </source>
</evidence>
<name>A0A1F5I352_9BACT</name>
<evidence type="ECO:0000256" key="5">
    <source>
        <dbReference type="ARBA" id="ARBA00022692"/>
    </source>
</evidence>
<keyword evidence="5 11" id="KW-0812">Transmembrane</keyword>
<gene>
    <name evidence="12" type="ORF">A3A60_02365</name>
</gene>
<accession>A0A1F5I352</accession>
<feature type="transmembrane region" description="Helical" evidence="11">
    <location>
        <begin position="60"/>
        <end position="79"/>
    </location>
</feature>
<dbReference type="InterPro" id="IPR001182">
    <property type="entry name" value="FtsW/RodA"/>
</dbReference>
<dbReference type="NCBIfam" id="TIGR02210">
    <property type="entry name" value="rodA_shape"/>
    <property type="match status" value="1"/>
</dbReference>
<keyword evidence="2" id="KW-1003">Cell membrane</keyword>
<dbReference type="GO" id="GO:0051301">
    <property type="term" value="P:cell division"/>
    <property type="evidence" value="ECO:0007669"/>
    <property type="project" value="InterPro"/>
</dbReference>
<dbReference type="GO" id="GO:0015648">
    <property type="term" value="F:lipid-linked peptidoglycan transporter activity"/>
    <property type="evidence" value="ECO:0007669"/>
    <property type="project" value="TreeGrafter"/>
</dbReference>
<organism evidence="12 13">
    <name type="scientific">Candidatus Curtissbacteria bacterium RIFCSPLOWO2_01_FULL_42_26</name>
    <dbReference type="NCBI Taxonomy" id="1797729"/>
    <lineage>
        <taxon>Bacteria</taxon>
        <taxon>Candidatus Curtissiibacteriota</taxon>
    </lineage>
</organism>
<keyword evidence="3" id="KW-0328">Glycosyltransferase</keyword>
<dbReference type="PANTHER" id="PTHR30474:SF1">
    <property type="entry name" value="PEPTIDOGLYCAN GLYCOSYLTRANSFERASE MRDB"/>
    <property type="match status" value="1"/>
</dbReference>
<evidence type="ECO:0000256" key="11">
    <source>
        <dbReference type="SAM" id="Phobius"/>
    </source>
</evidence>
<evidence type="ECO:0000256" key="2">
    <source>
        <dbReference type="ARBA" id="ARBA00022475"/>
    </source>
</evidence>
<dbReference type="GO" id="GO:0008360">
    <property type="term" value="P:regulation of cell shape"/>
    <property type="evidence" value="ECO:0007669"/>
    <property type="project" value="UniProtKB-KW"/>
</dbReference>
<keyword evidence="7" id="KW-0573">Peptidoglycan synthesis</keyword>
<feature type="transmembrane region" description="Helical" evidence="11">
    <location>
        <begin position="6"/>
        <end position="24"/>
    </location>
</feature>
<dbReference type="Proteomes" id="UP000179227">
    <property type="component" value="Unassembled WGS sequence"/>
</dbReference>
<dbReference type="PROSITE" id="PS00428">
    <property type="entry name" value="FTSW_RODA_SPOVE"/>
    <property type="match status" value="1"/>
</dbReference>
<dbReference type="InterPro" id="IPR018365">
    <property type="entry name" value="Cell_cycle_FtsW-rel_CS"/>
</dbReference>
<dbReference type="EMBL" id="MFBS01000006">
    <property type="protein sequence ID" value="OGE10806.1"/>
    <property type="molecule type" value="Genomic_DNA"/>
</dbReference>
<evidence type="ECO:0000256" key="4">
    <source>
        <dbReference type="ARBA" id="ARBA00022679"/>
    </source>
</evidence>
<protein>
    <submittedName>
        <fullName evidence="12">Rod shape-determining protein RodA</fullName>
    </submittedName>
</protein>
<dbReference type="GO" id="GO:0009252">
    <property type="term" value="P:peptidoglycan biosynthetic process"/>
    <property type="evidence" value="ECO:0007669"/>
    <property type="project" value="UniProtKB-KW"/>
</dbReference>